<keyword evidence="5" id="KW-0964">Secreted</keyword>
<feature type="domain" description="Glycoside hydrolase family 5" evidence="9">
    <location>
        <begin position="24"/>
        <end position="353"/>
    </location>
</feature>
<dbReference type="GO" id="GO:0005576">
    <property type="term" value="C:extracellular region"/>
    <property type="evidence" value="ECO:0007669"/>
    <property type="project" value="UniProtKB-SubCell"/>
</dbReference>
<dbReference type="GO" id="GO:0000272">
    <property type="term" value="P:polysaccharide catabolic process"/>
    <property type="evidence" value="ECO:0007669"/>
    <property type="project" value="InterPro"/>
</dbReference>
<reference evidence="10" key="2">
    <citation type="submission" date="2023-06" db="EMBL/GenBank/DDBJ databases">
        <authorList>
            <person name="Ma L."/>
            <person name="Liu K.-W."/>
            <person name="Li Z."/>
            <person name="Hsiao Y.-Y."/>
            <person name="Qi Y."/>
            <person name="Fu T."/>
            <person name="Tang G."/>
            <person name="Zhang D."/>
            <person name="Sun W.-H."/>
            <person name="Liu D.-K."/>
            <person name="Li Y."/>
            <person name="Chen G.-Z."/>
            <person name="Liu X.-D."/>
            <person name="Liao X.-Y."/>
            <person name="Jiang Y.-T."/>
            <person name="Yu X."/>
            <person name="Hao Y."/>
            <person name="Huang J."/>
            <person name="Zhao X.-W."/>
            <person name="Ke S."/>
            <person name="Chen Y.-Y."/>
            <person name="Wu W.-L."/>
            <person name="Hsu J.-L."/>
            <person name="Lin Y.-F."/>
            <person name="Huang M.-D."/>
            <person name="Li C.-Y."/>
            <person name="Huang L."/>
            <person name="Wang Z.-W."/>
            <person name="Zhao X."/>
            <person name="Zhong W.-Y."/>
            <person name="Peng D.-H."/>
            <person name="Ahmad S."/>
            <person name="Lan S."/>
            <person name="Zhang J.-S."/>
            <person name="Tsai W.-C."/>
            <person name="Van De Peer Y."/>
            <person name="Liu Z.-J."/>
        </authorList>
    </citation>
    <scope>NUCLEOTIDE SEQUENCE</scope>
    <source>
        <strain evidence="10">CP</strain>
        <tissue evidence="10">Leaves</tissue>
    </source>
</reference>
<reference evidence="10" key="1">
    <citation type="journal article" date="2023" name="Nat. Commun.">
        <title>Diploid and tetraploid genomes of Acorus and the evolution of monocots.</title>
        <authorList>
            <person name="Ma L."/>
            <person name="Liu K.W."/>
            <person name="Li Z."/>
            <person name="Hsiao Y.Y."/>
            <person name="Qi Y."/>
            <person name="Fu T."/>
            <person name="Tang G.D."/>
            <person name="Zhang D."/>
            <person name="Sun W.H."/>
            <person name="Liu D.K."/>
            <person name="Li Y."/>
            <person name="Chen G.Z."/>
            <person name="Liu X.D."/>
            <person name="Liao X.Y."/>
            <person name="Jiang Y.T."/>
            <person name="Yu X."/>
            <person name="Hao Y."/>
            <person name="Huang J."/>
            <person name="Zhao X.W."/>
            <person name="Ke S."/>
            <person name="Chen Y.Y."/>
            <person name="Wu W.L."/>
            <person name="Hsu J.L."/>
            <person name="Lin Y.F."/>
            <person name="Huang M.D."/>
            <person name="Li C.Y."/>
            <person name="Huang L."/>
            <person name="Wang Z.W."/>
            <person name="Zhao X."/>
            <person name="Zhong W.Y."/>
            <person name="Peng D.H."/>
            <person name="Ahmad S."/>
            <person name="Lan S."/>
            <person name="Zhang J.S."/>
            <person name="Tsai W.C."/>
            <person name="Van de Peer Y."/>
            <person name="Liu Z.J."/>
        </authorList>
    </citation>
    <scope>NUCLEOTIDE SEQUENCE</scope>
    <source>
        <strain evidence="10">CP</strain>
    </source>
</reference>
<comment type="subcellular location">
    <subcellularLocation>
        <location evidence="2">Secreted</location>
    </subcellularLocation>
</comment>
<dbReference type="AlphaFoldDB" id="A0AAV9CUR4"/>
<dbReference type="PANTHER" id="PTHR31451:SF39">
    <property type="entry name" value="MANNAN ENDO-1,4-BETA-MANNOSIDASE 1"/>
    <property type="match status" value="1"/>
</dbReference>
<gene>
    <name evidence="10" type="primary">MAN7</name>
    <name evidence="10" type="ORF">QJS10_CPB17g00775</name>
</gene>
<evidence type="ECO:0000256" key="1">
    <source>
        <dbReference type="ARBA" id="ARBA00001678"/>
    </source>
</evidence>
<dbReference type="InterPro" id="IPR001547">
    <property type="entry name" value="Glyco_hydro_5"/>
</dbReference>
<proteinExistence type="inferred from homology"/>
<dbReference type="SUPFAM" id="SSF51445">
    <property type="entry name" value="(Trans)glycosidases"/>
    <property type="match status" value="1"/>
</dbReference>
<evidence type="ECO:0000313" key="11">
    <source>
        <dbReference type="Proteomes" id="UP001180020"/>
    </source>
</evidence>
<evidence type="ECO:0000256" key="3">
    <source>
        <dbReference type="ARBA" id="ARBA00005641"/>
    </source>
</evidence>
<evidence type="ECO:0000259" key="9">
    <source>
        <dbReference type="Pfam" id="PF26410"/>
    </source>
</evidence>
<comment type="similarity">
    <text evidence="3">Belongs to the glycosyl hydrolase 5 (cellulase A) family.</text>
</comment>
<keyword evidence="6" id="KW-0732">Signal</keyword>
<name>A0AAV9CUR4_ACOCL</name>
<protein>
    <recommendedName>
        <fullName evidence="4">mannan endo-1,4-beta-mannosidase</fullName>
        <ecNumber evidence="4">3.2.1.78</ecNumber>
    </recommendedName>
</protein>
<dbReference type="InterPro" id="IPR045053">
    <property type="entry name" value="MAN-like"/>
</dbReference>
<dbReference type="EMBL" id="JAUJYO010000017">
    <property type="protein sequence ID" value="KAK1292199.1"/>
    <property type="molecule type" value="Genomic_DNA"/>
</dbReference>
<evidence type="ECO:0000313" key="10">
    <source>
        <dbReference type="EMBL" id="KAK1292199.1"/>
    </source>
</evidence>
<dbReference type="EC" id="3.2.1.78" evidence="4"/>
<evidence type="ECO:0000256" key="4">
    <source>
        <dbReference type="ARBA" id="ARBA00012706"/>
    </source>
</evidence>
<dbReference type="FunFam" id="3.20.20.80:FF:000012">
    <property type="entry name" value="Mannan endo-1,4-beta-mannosidase 6"/>
    <property type="match status" value="1"/>
</dbReference>
<dbReference type="Pfam" id="PF26410">
    <property type="entry name" value="GH5_mannosidase"/>
    <property type="match status" value="1"/>
</dbReference>
<dbReference type="GO" id="GO:0016985">
    <property type="term" value="F:mannan endo-1,4-beta-mannosidase activity"/>
    <property type="evidence" value="ECO:0007669"/>
    <property type="project" value="UniProtKB-EC"/>
</dbReference>
<comment type="catalytic activity">
    <reaction evidence="1">
        <text>Random hydrolysis of (1-&gt;4)-beta-D-mannosidic linkages in mannans, galactomannans and glucomannans.</text>
        <dbReference type="EC" id="3.2.1.78"/>
    </reaction>
</comment>
<evidence type="ECO:0000256" key="7">
    <source>
        <dbReference type="ARBA" id="ARBA00022801"/>
    </source>
</evidence>
<evidence type="ECO:0000256" key="8">
    <source>
        <dbReference type="ARBA" id="ARBA00023295"/>
    </source>
</evidence>
<sequence length="403" mass="45769">MAASPPADQIQRVDGGVSVVVNGQDFVRVRGIHFELRGRPFYSNGFNAYWLMNVAADPEQRFRITEAFQQAANPGMSIVRTWAFSTLDSDHLLISPVHGLDFVLAEARRNGVYLILSLVNNFDNNVGGEKYRYVQWAIERGQSISNVDEFFTNELVRGFYRDHVRAVVTRVNTFTNVTYRDDPTIFAWELMNEPRSPSDLSGRAIQDWVTTMASYVKSLDSNHLLEIGIEGFYGYSTPNRLQYNPGFQIGTDYIRNNQIPGIDFTTIHAYPDQWTQESDEQSQLNFLNRWLQSHIQDTASILGKPLLVAEFGRSVRLDGYYTGQRDMFFSTIYNTIYGCAQSEGPCAGALFWHLLVEGMENYSDGYEVILSEHTSTANIILQQSRQISSLRGQNYSTTMLGLN</sequence>
<organism evidence="10 11">
    <name type="scientific">Acorus calamus</name>
    <name type="common">Sweet flag</name>
    <dbReference type="NCBI Taxonomy" id="4465"/>
    <lineage>
        <taxon>Eukaryota</taxon>
        <taxon>Viridiplantae</taxon>
        <taxon>Streptophyta</taxon>
        <taxon>Embryophyta</taxon>
        <taxon>Tracheophyta</taxon>
        <taxon>Spermatophyta</taxon>
        <taxon>Magnoliopsida</taxon>
        <taxon>Liliopsida</taxon>
        <taxon>Acoraceae</taxon>
        <taxon>Acorus</taxon>
    </lineage>
</organism>
<evidence type="ECO:0000256" key="5">
    <source>
        <dbReference type="ARBA" id="ARBA00022525"/>
    </source>
</evidence>
<dbReference type="Gene3D" id="3.20.20.80">
    <property type="entry name" value="Glycosidases"/>
    <property type="match status" value="1"/>
</dbReference>
<dbReference type="Proteomes" id="UP001180020">
    <property type="component" value="Unassembled WGS sequence"/>
</dbReference>
<accession>A0AAV9CUR4</accession>
<keyword evidence="11" id="KW-1185">Reference proteome</keyword>
<evidence type="ECO:0000256" key="6">
    <source>
        <dbReference type="ARBA" id="ARBA00022729"/>
    </source>
</evidence>
<keyword evidence="8" id="KW-0326">Glycosidase</keyword>
<comment type="caution">
    <text evidence="10">The sequence shown here is derived from an EMBL/GenBank/DDBJ whole genome shotgun (WGS) entry which is preliminary data.</text>
</comment>
<keyword evidence="7" id="KW-0378">Hydrolase</keyword>
<dbReference type="PANTHER" id="PTHR31451">
    <property type="match status" value="1"/>
</dbReference>
<dbReference type="InterPro" id="IPR017853">
    <property type="entry name" value="GH"/>
</dbReference>
<evidence type="ECO:0000256" key="2">
    <source>
        <dbReference type="ARBA" id="ARBA00004613"/>
    </source>
</evidence>